<evidence type="ECO:0000256" key="3">
    <source>
        <dbReference type="ARBA" id="ARBA00022729"/>
    </source>
</evidence>
<feature type="domain" description="SsuA/THI5-like" evidence="4">
    <location>
        <begin position="87"/>
        <end position="259"/>
    </location>
</feature>
<proteinExistence type="inferred from homology"/>
<organism evidence="5 7">
    <name type="scientific">Commensalibacter communis</name>
    <dbReference type="NCBI Taxonomy" id="2972786"/>
    <lineage>
        <taxon>Bacteria</taxon>
        <taxon>Pseudomonadati</taxon>
        <taxon>Pseudomonadota</taxon>
        <taxon>Alphaproteobacteria</taxon>
        <taxon>Acetobacterales</taxon>
        <taxon>Acetobacteraceae</taxon>
    </lineage>
</organism>
<protein>
    <submittedName>
        <fullName evidence="5 6">Periplasmic component (TauA)</fullName>
    </submittedName>
</protein>
<evidence type="ECO:0000259" key="4">
    <source>
        <dbReference type="Pfam" id="PF09084"/>
    </source>
</evidence>
<evidence type="ECO:0000313" key="5">
    <source>
        <dbReference type="EMBL" id="CAI3957279.1"/>
    </source>
</evidence>
<gene>
    <name evidence="6" type="ORF">R53529_LOCUS2201</name>
    <name evidence="5" type="ORF">R53530_LOCUS2198</name>
</gene>
<keyword evidence="3" id="KW-0732">Signal</keyword>
<evidence type="ECO:0000256" key="1">
    <source>
        <dbReference type="ARBA" id="ARBA00004418"/>
    </source>
</evidence>
<keyword evidence="8" id="KW-1185">Reference proteome</keyword>
<evidence type="ECO:0000313" key="8">
    <source>
        <dbReference type="Proteomes" id="UP001154259"/>
    </source>
</evidence>
<comment type="subcellular location">
    <subcellularLocation>
        <location evidence="1">Periplasm</location>
    </subcellularLocation>
</comment>
<evidence type="ECO:0000313" key="7">
    <source>
        <dbReference type="Proteomes" id="UP001154255"/>
    </source>
</evidence>
<dbReference type="PANTHER" id="PTHR30024">
    <property type="entry name" value="ALIPHATIC SULFONATES-BINDING PROTEIN-RELATED"/>
    <property type="match status" value="1"/>
</dbReference>
<evidence type="ECO:0000256" key="2">
    <source>
        <dbReference type="ARBA" id="ARBA00010742"/>
    </source>
</evidence>
<dbReference type="PANTHER" id="PTHR30024:SF47">
    <property type="entry name" value="TAURINE-BINDING PERIPLASMIC PROTEIN"/>
    <property type="match status" value="1"/>
</dbReference>
<dbReference type="Proteomes" id="UP001154259">
    <property type="component" value="Unassembled WGS sequence"/>
</dbReference>
<comment type="caution">
    <text evidence="5">The sequence shown here is derived from an EMBL/GenBank/DDBJ whole genome shotgun (WGS) entry which is preliminary data.</text>
</comment>
<dbReference type="SUPFAM" id="SSF53850">
    <property type="entry name" value="Periplasmic binding protein-like II"/>
    <property type="match status" value="1"/>
</dbReference>
<dbReference type="RefSeq" id="WP_271790620.1">
    <property type="nucleotide sequence ID" value="NZ_CAMXCM010000010.1"/>
</dbReference>
<dbReference type="Pfam" id="PF09084">
    <property type="entry name" value="NMT1"/>
    <property type="match status" value="1"/>
</dbReference>
<dbReference type="Gene3D" id="3.40.190.10">
    <property type="entry name" value="Periplasmic binding protein-like II"/>
    <property type="match status" value="2"/>
</dbReference>
<reference evidence="5" key="1">
    <citation type="submission" date="2022-10" db="EMBL/GenBank/DDBJ databases">
        <authorList>
            <person name="Botero Cardona J."/>
        </authorList>
    </citation>
    <scope>NUCLEOTIDE SEQUENCE</scope>
    <source>
        <strain evidence="5">LMG 31819</strain>
        <strain evidence="6">R-53529</strain>
    </source>
</reference>
<dbReference type="EMBL" id="CAMXCS010000010">
    <property type="protein sequence ID" value="CAI3959351.1"/>
    <property type="molecule type" value="Genomic_DNA"/>
</dbReference>
<dbReference type="Proteomes" id="UP001154255">
    <property type="component" value="Unassembled WGS sequence"/>
</dbReference>
<dbReference type="AlphaFoldDB" id="A0A9W4TQI2"/>
<name>A0A9W4TQI2_9PROT</name>
<sequence>MASLGISNESLHIRIPQLFLKSSLTHIKSYILCVLALLVVSICCIFDQTAHAAISIGWTNQVDLAKIAQVNGAYRKALGERIYWKQYDDDFQMLHDLAIEKIDFAPVGLIALTSAVTAGLQVRIIAISSQYGTGSGLVLRNQSHIDKPEFLVGKKIAVPFLTSAHYSLLKALEHWKIDFHQVQLINMPADKIEDAWKKGDIDGAYVDGITLLHFQKDGHVLVTSQQLADWGNPTYVFWVTMDNKIAEKPYSVEPFVNTTLSMIKGFNQRKDQLTPQSKDVVDVSKLLKISPEETLTLLKGNLYIGQREQSLIFERRLPVYLGNVALFLRSLNVMNNVLSDYLIYIYPSFVDDAKIK</sequence>
<dbReference type="EMBL" id="CAMXCM010000010">
    <property type="protein sequence ID" value="CAI3957279.1"/>
    <property type="molecule type" value="Genomic_DNA"/>
</dbReference>
<dbReference type="GO" id="GO:0042597">
    <property type="term" value="C:periplasmic space"/>
    <property type="evidence" value="ECO:0007669"/>
    <property type="project" value="UniProtKB-SubCell"/>
</dbReference>
<evidence type="ECO:0000313" key="6">
    <source>
        <dbReference type="EMBL" id="CAI3959351.1"/>
    </source>
</evidence>
<dbReference type="GO" id="GO:0042918">
    <property type="term" value="P:alkanesulfonate transmembrane transport"/>
    <property type="evidence" value="ECO:0007669"/>
    <property type="project" value="TreeGrafter"/>
</dbReference>
<comment type="similarity">
    <text evidence="2">Belongs to the bacterial solute-binding protein SsuA/TauA family.</text>
</comment>
<dbReference type="InterPro" id="IPR015168">
    <property type="entry name" value="SsuA/THI5"/>
</dbReference>
<accession>A0A9W4TQI2</accession>